<accession>A0AAD5V1I9</accession>
<evidence type="ECO:0000256" key="6">
    <source>
        <dbReference type="ARBA" id="ARBA00022927"/>
    </source>
</evidence>
<evidence type="ECO:0000256" key="10">
    <source>
        <dbReference type="SAM" id="Phobius"/>
    </source>
</evidence>
<dbReference type="GO" id="GO:0035673">
    <property type="term" value="F:oligopeptide transmembrane transporter activity"/>
    <property type="evidence" value="ECO:0007669"/>
    <property type="project" value="InterPro"/>
</dbReference>
<sequence length="773" mass="84694">MPEHRDSLIDSQPVLSSHPPDHGHLDEKIGTRKSSTESIDIIKEKQGDSEGGSQLESKSDQDGVRYVNGEPVISNGRDVSQYLVDVRDDGDPPLTFRSMFLGTVFAGLGASLYQIYLFKPVQMSVSSVFLLLLIYSVGMAWSSFLPTRSSVKGTRLSFLAPIIGFVNPGPFGLKEHVVASLVASTAAGGSTAVMNFAVQRLYYSTNVHATTAVLATFSTGLFGYGLVGILRPLTVYPSEMVYWSNLPTVSIFQALHFDTAANHKRLKLFWSAFTGMFLYEIIPAYIFPLLNGVNIICLATQRASSKSADVITNLFGGTNANEGLGFLSISLDWQYIGSTFMSLPLIQQANSWIGYFFCYIAIMVIYYSNTWNSLAFPMLSTSIFSANGSVYHQSAVFGTTFSLNQTALEEIGLPALTGSNAWSNLTANLAIGGLIAHCVLFWRPYVVSSFKQARDGTQPDPHWQAMKKYPEVPWYWYGGLLVLSFFAGLIVVLKGETTLPWWSYIVALLLGGFVAPFSNLLFARMGNGIATNQLMKMVAAALNPGKPVANLYFSMWSHDVVSTSIGLAGDLKLGQYLKIPPRVMFITLVMISVVDAQRDILLQPSGTNVWSGQVVQSLNSAAVTWSLAKQLYGPSGPYFWIPMSLFLGMVPTAIQWLIWRRWPVIGPAKIDKIMLPIIYMYSAWMSVGVNSTITTSIIVGLVSQLWLRKYHPGWYRKYNYILGGALDGGAQVLIFILSFVVFGAAGVARPFPTWAGNPAVGNVDYCNGNGALD</sequence>
<feature type="transmembrane region" description="Helical" evidence="10">
    <location>
        <begin position="276"/>
        <end position="299"/>
    </location>
</feature>
<dbReference type="NCBIfam" id="TIGR00728">
    <property type="entry name" value="OPT_sfam"/>
    <property type="match status" value="1"/>
</dbReference>
<keyword evidence="6" id="KW-0653">Protein transport</keyword>
<comment type="similarity">
    <text evidence="2">Belongs to the oligopeptide OPT transporter family.</text>
</comment>
<evidence type="ECO:0000256" key="1">
    <source>
        <dbReference type="ARBA" id="ARBA00004141"/>
    </source>
</evidence>
<keyword evidence="7 10" id="KW-1133">Transmembrane helix</keyword>
<evidence type="ECO:0000256" key="9">
    <source>
        <dbReference type="SAM" id="MobiDB-lite"/>
    </source>
</evidence>
<keyword evidence="3" id="KW-0813">Transport</keyword>
<feature type="transmembrane region" description="Helical" evidence="10">
    <location>
        <begin position="474"/>
        <end position="495"/>
    </location>
</feature>
<evidence type="ECO:0000256" key="8">
    <source>
        <dbReference type="ARBA" id="ARBA00023136"/>
    </source>
</evidence>
<evidence type="ECO:0000256" key="5">
    <source>
        <dbReference type="ARBA" id="ARBA00022856"/>
    </source>
</evidence>
<dbReference type="GO" id="GO:0016020">
    <property type="term" value="C:membrane"/>
    <property type="evidence" value="ECO:0007669"/>
    <property type="project" value="UniProtKB-SubCell"/>
</dbReference>
<keyword evidence="8 10" id="KW-0472">Membrane</keyword>
<protein>
    <recommendedName>
        <fullName evidence="13">Oligopeptide transporter</fullName>
    </recommendedName>
</protein>
<evidence type="ECO:0008006" key="13">
    <source>
        <dbReference type="Google" id="ProtNLM"/>
    </source>
</evidence>
<feature type="transmembrane region" description="Helical" evidence="10">
    <location>
        <begin position="421"/>
        <end position="442"/>
    </location>
</feature>
<name>A0AAD5V1I9_9APHY</name>
<feature type="transmembrane region" description="Helical" evidence="10">
    <location>
        <begin position="678"/>
        <end position="707"/>
    </location>
</feature>
<reference evidence="11" key="1">
    <citation type="submission" date="2022-07" db="EMBL/GenBank/DDBJ databases">
        <title>Genome Sequence of Physisporinus lineatus.</title>
        <authorList>
            <person name="Buettner E."/>
        </authorList>
    </citation>
    <scope>NUCLEOTIDE SEQUENCE</scope>
    <source>
        <strain evidence="11">VT162</strain>
    </source>
</reference>
<dbReference type="EMBL" id="JANAWD010000227">
    <property type="protein sequence ID" value="KAJ3483475.1"/>
    <property type="molecule type" value="Genomic_DNA"/>
</dbReference>
<keyword evidence="12" id="KW-1185">Reference proteome</keyword>
<evidence type="ECO:0000313" key="11">
    <source>
        <dbReference type="EMBL" id="KAJ3483475.1"/>
    </source>
</evidence>
<dbReference type="Pfam" id="PF03169">
    <property type="entry name" value="OPT"/>
    <property type="match status" value="1"/>
</dbReference>
<dbReference type="Proteomes" id="UP001212997">
    <property type="component" value="Unassembled WGS sequence"/>
</dbReference>
<feature type="region of interest" description="Disordered" evidence="9">
    <location>
        <begin position="1"/>
        <end position="37"/>
    </location>
</feature>
<comment type="caution">
    <text evidence="11">The sequence shown here is derived from an EMBL/GenBank/DDBJ whole genome shotgun (WGS) entry which is preliminary data.</text>
</comment>
<dbReference type="GO" id="GO:0015031">
    <property type="term" value="P:protein transport"/>
    <property type="evidence" value="ECO:0007669"/>
    <property type="project" value="UniProtKB-KW"/>
</dbReference>
<feature type="transmembrane region" description="Helical" evidence="10">
    <location>
        <begin position="638"/>
        <end position="658"/>
    </location>
</feature>
<feature type="transmembrane region" description="Helical" evidence="10">
    <location>
        <begin position="728"/>
        <end position="748"/>
    </location>
</feature>
<gene>
    <name evidence="11" type="ORF">NLI96_g6290</name>
</gene>
<comment type="subcellular location">
    <subcellularLocation>
        <location evidence="1">Membrane</location>
        <topology evidence="1">Multi-pass membrane protein</topology>
    </subcellularLocation>
</comment>
<evidence type="ECO:0000256" key="2">
    <source>
        <dbReference type="ARBA" id="ARBA00008807"/>
    </source>
</evidence>
<proteinExistence type="inferred from homology"/>
<evidence type="ECO:0000313" key="12">
    <source>
        <dbReference type="Proteomes" id="UP001212997"/>
    </source>
</evidence>
<evidence type="ECO:0000256" key="3">
    <source>
        <dbReference type="ARBA" id="ARBA00022448"/>
    </source>
</evidence>
<feature type="transmembrane region" description="Helical" evidence="10">
    <location>
        <begin position="210"/>
        <end position="230"/>
    </location>
</feature>
<keyword evidence="4 10" id="KW-0812">Transmembrane</keyword>
<dbReference type="InterPro" id="IPR004813">
    <property type="entry name" value="OPT"/>
</dbReference>
<dbReference type="InterPro" id="IPR004648">
    <property type="entry name" value="Oligpept_transpt"/>
</dbReference>
<organism evidence="11 12">
    <name type="scientific">Meripilus lineatus</name>
    <dbReference type="NCBI Taxonomy" id="2056292"/>
    <lineage>
        <taxon>Eukaryota</taxon>
        <taxon>Fungi</taxon>
        <taxon>Dikarya</taxon>
        <taxon>Basidiomycota</taxon>
        <taxon>Agaricomycotina</taxon>
        <taxon>Agaricomycetes</taxon>
        <taxon>Polyporales</taxon>
        <taxon>Meripilaceae</taxon>
        <taxon>Meripilus</taxon>
    </lineage>
</organism>
<keyword evidence="5" id="KW-0571">Peptide transport</keyword>
<dbReference type="PANTHER" id="PTHR22601">
    <property type="entry name" value="ISP4 LIKE PROTEIN"/>
    <property type="match status" value="1"/>
</dbReference>
<feature type="transmembrane region" description="Helical" evidence="10">
    <location>
        <begin position="124"/>
        <end position="144"/>
    </location>
</feature>
<feature type="compositionally biased region" description="Basic and acidic residues" evidence="9">
    <location>
        <begin position="19"/>
        <end position="30"/>
    </location>
</feature>
<feature type="transmembrane region" description="Helical" evidence="10">
    <location>
        <begin position="179"/>
        <end position="198"/>
    </location>
</feature>
<evidence type="ECO:0000256" key="4">
    <source>
        <dbReference type="ARBA" id="ARBA00022692"/>
    </source>
</evidence>
<feature type="transmembrane region" description="Helical" evidence="10">
    <location>
        <begin position="349"/>
        <end position="368"/>
    </location>
</feature>
<feature type="transmembrane region" description="Helical" evidence="10">
    <location>
        <begin position="501"/>
        <end position="522"/>
    </location>
</feature>
<evidence type="ECO:0000256" key="7">
    <source>
        <dbReference type="ARBA" id="ARBA00022989"/>
    </source>
</evidence>
<feature type="transmembrane region" description="Helical" evidence="10">
    <location>
        <begin position="99"/>
        <end position="118"/>
    </location>
</feature>
<dbReference type="AlphaFoldDB" id="A0AAD5V1I9"/>